<accession>A0A6P6Q8B6</accession>
<dbReference type="GO" id="GO:0016020">
    <property type="term" value="C:membrane"/>
    <property type="evidence" value="ECO:0007669"/>
    <property type="project" value="UniProtKB-SubCell"/>
</dbReference>
<dbReference type="PANTHER" id="PTHR12080">
    <property type="entry name" value="SIGNALING LYMPHOCYTIC ACTIVATION MOLECULE"/>
    <property type="match status" value="1"/>
</dbReference>
<feature type="chain" id="PRO_5027932528" evidence="6">
    <location>
        <begin position="22"/>
        <end position="276"/>
    </location>
</feature>
<feature type="transmembrane region" description="Helical" evidence="5">
    <location>
        <begin position="210"/>
        <end position="238"/>
    </location>
</feature>
<gene>
    <name evidence="9" type="primary">LOC113109059</name>
</gene>
<organism evidence="8 9">
    <name type="scientific">Carassius auratus</name>
    <name type="common">Goldfish</name>
    <dbReference type="NCBI Taxonomy" id="7957"/>
    <lineage>
        <taxon>Eukaryota</taxon>
        <taxon>Metazoa</taxon>
        <taxon>Chordata</taxon>
        <taxon>Craniata</taxon>
        <taxon>Vertebrata</taxon>
        <taxon>Euteleostomi</taxon>
        <taxon>Actinopterygii</taxon>
        <taxon>Neopterygii</taxon>
        <taxon>Teleostei</taxon>
        <taxon>Ostariophysi</taxon>
        <taxon>Cypriniformes</taxon>
        <taxon>Cyprinidae</taxon>
        <taxon>Cyprininae</taxon>
        <taxon>Carassius</taxon>
    </lineage>
</organism>
<sequence length="276" mass="30928">MLLNLTSVLFILIFMFPPGKFVSSCIYKAAGDKVVISFDDAKSQEDNDLRWTHNKQKVYIRKGSQIKLNKLNVSEDGSLILENIQKDQSGEYKGVIYDADGKLITETVQELCVLEPVAEPIVLVECVENGVNLNCTAVNVTEVVVSWMKNGKKANMTHAVLHISSSELKPGDTFSCTLRNQISKKSAKNVEPECSETDKSEKKYLFGLDLWWTLVILTGGGGFLLILFIICLVCVSCCCRPNKRKAKREEQHQLVPLMPYYLNQPDDQQKPVTSFG</sequence>
<keyword evidence="2 6" id="KW-0732">Signal</keyword>
<evidence type="ECO:0000313" key="9">
    <source>
        <dbReference type="RefSeq" id="XP_026128375.1"/>
    </source>
</evidence>
<feature type="signal peptide" evidence="6">
    <location>
        <begin position="1"/>
        <end position="21"/>
    </location>
</feature>
<comment type="subcellular location">
    <subcellularLocation>
        <location evidence="1">Membrane</location>
    </subcellularLocation>
</comment>
<evidence type="ECO:0000256" key="2">
    <source>
        <dbReference type="ARBA" id="ARBA00022729"/>
    </source>
</evidence>
<dbReference type="GO" id="GO:0005911">
    <property type="term" value="C:cell-cell junction"/>
    <property type="evidence" value="ECO:0007669"/>
    <property type="project" value="TreeGrafter"/>
</dbReference>
<dbReference type="Proteomes" id="UP000515129">
    <property type="component" value="Chromosome 9"/>
</dbReference>
<evidence type="ECO:0000256" key="3">
    <source>
        <dbReference type="ARBA" id="ARBA00023136"/>
    </source>
</evidence>
<keyword evidence="3 5" id="KW-0472">Membrane</keyword>
<feature type="domain" description="Ig-like" evidence="7">
    <location>
        <begin position="120"/>
        <end position="191"/>
    </location>
</feature>
<name>A0A6P6Q8B6_CARAU</name>
<evidence type="ECO:0000256" key="1">
    <source>
        <dbReference type="ARBA" id="ARBA00004370"/>
    </source>
</evidence>
<dbReference type="GeneID" id="113109059"/>
<evidence type="ECO:0000256" key="5">
    <source>
        <dbReference type="SAM" id="Phobius"/>
    </source>
</evidence>
<dbReference type="PROSITE" id="PS50835">
    <property type="entry name" value="IG_LIKE"/>
    <property type="match status" value="1"/>
</dbReference>
<evidence type="ECO:0000256" key="6">
    <source>
        <dbReference type="SAM" id="SignalP"/>
    </source>
</evidence>
<keyword evidence="8" id="KW-1185">Reference proteome</keyword>
<dbReference type="CDD" id="cd00096">
    <property type="entry name" value="Ig"/>
    <property type="match status" value="1"/>
</dbReference>
<reference evidence="9" key="1">
    <citation type="submission" date="2025-08" db="UniProtKB">
        <authorList>
            <consortium name="RefSeq"/>
        </authorList>
    </citation>
    <scope>IDENTIFICATION</scope>
    <source>
        <strain evidence="9">Wakin</strain>
        <tissue evidence="9">Muscle</tissue>
    </source>
</reference>
<dbReference type="InterPro" id="IPR013783">
    <property type="entry name" value="Ig-like_fold"/>
</dbReference>
<evidence type="ECO:0000313" key="8">
    <source>
        <dbReference type="Proteomes" id="UP000515129"/>
    </source>
</evidence>
<dbReference type="InterPro" id="IPR015631">
    <property type="entry name" value="CD2/SLAM_rcpt"/>
</dbReference>
<dbReference type="RefSeq" id="XP_026128375.1">
    <property type="nucleotide sequence ID" value="XM_026272590.1"/>
</dbReference>
<keyword evidence="5" id="KW-0812">Transmembrane</keyword>
<dbReference type="InterPro" id="IPR036179">
    <property type="entry name" value="Ig-like_dom_sf"/>
</dbReference>
<proteinExistence type="predicted"/>
<dbReference type="PANTHER" id="PTHR12080:SF59">
    <property type="entry name" value="HEPATIC AND GLIAL CELL ADHESION MOLECULE"/>
    <property type="match status" value="1"/>
</dbReference>
<protein>
    <submittedName>
        <fullName evidence="9">Hepatocyte cell adhesion molecule-like</fullName>
    </submittedName>
</protein>
<dbReference type="KEGG" id="caua:113109059"/>
<dbReference type="SUPFAM" id="SSF48726">
    <property type="entry name" value="Immunoglobulin"/>
    <property type="match status" value="2"/>
</dbReference>
<dbReference type="Gene3D" id="2.60.40.10">
    <property type="entry name" value="Immunoglobulins"/>
    <property type="match status" value="2"/>
</dbReference>
<dbReference type="InterPro" id="IPR007110">
    <property type="entry name" value="Ig-like_dom"/>
</dbReference>
<dbReference type="AlphaFoldDB" id="A0A6P6Q8B6"/>
<dbReference type="OrthoDB" id="8963224at2759"/>
<evidence type="ECO:0000256" key="4">
    <source>
        <dbReference type="ARBA" id="ARBA00023180"/>
    </source>
</evidence>
<keyword evidence="5" id="KW-1133">Transmembrane helix</keyword>
<keyword evidence="4" id="KW-0325">Glycoprotein</keyword>
<evidence type="ECO:0000259" key="7">
    <source>
        <dbReference type="PROSITE" id="PS50835"/>
    </source>
</evidence>